<feature type="non-terminal residue" evidence="1">
    <location>
        <position position="1"/>
    </location>
</feature>
<reference evidence="1" key="1">
    <citation type="submission" date="2021-06" db="EMBL/GenBank/DDBJ databases">
        <authorList>
            <person name="Hodson N. C."/>
            <person name="Mongue J. A."/>
            <person name="Jaron S. K."/>
        </authorList>
    </citation>
    <scope>NUCLEOTIDE SEQUENCE</scope>
</reference>
<accession>A0A8J2NUA6</accession>
<gene>
    <name evidence="1" type="ORF">AFUS01_LOCUS4464</name>
</gene>
<organism evidence="1 2">
    <name type="scientific">Allacma fusca</name>
    <dbReference type="NCBI Taxonomy" id="39272"/>
    <lineage>
        <taxon>Eukaryota</taxon>
        <taxon>Metazoa</taxon>
        <taxon>Ecdysozoa</taxon>
        <taxon>Arthropoda</taxon>
        <taxon>Hexapoda</taxon>
        <taxon>Collembola</taxon>
        <taxon>Symphypleona</taxon>
        <taxon>Sminthuridae</taxon>
        <taxon>Allacma</taxon>
    </lineage>
</organism>
<sequence length="11" mass="1385">QLKIPKRLLLY</sequence>
<protein>
    <submittedName>
        <fullName evidence="1">Uncharacterized protein</fullName>
    </submittedName>
</protein>
<evidence type="ECO:0000313" key="1">
    <source>
        <dbReference type="EMBL" id="CAG7703079.1"/>
    </source>
</evidence>
<evidence type="ECO:0000313" key="2">
    <source>
        <dbReference type="Proteomes" id="UP000708208"/>
    </source>
</evidence>
<keyword evidence="2" id="KW-1185">Reference proteome</keyword>
<dbReference type="Proteomes" id="UP000708208">
    <property type="component" value="Unassembled WGS sequence"/>
</dbReference>
<comment type="caution">
    <text evidence="1">The sequence shown here is derived from an EMBL/GenBank/DDBJ whole genome shotgun (WGS) entry which is preliminary data.</text>
</comment>
<proteinExistence type="predicted"/>
<dbReference type="EMBL" id="CAJVCH010027835">
    <property type="protein sequence ID" value="CAG7703079.1"/>
    <property type="molecule type" value="Genomic_DNA"/>
</dbReference>
<name>A0A8J2NUA6_9HEXA</name>